<dbReference type="InterPro" id="IPR036271">
    <property type="entry name" value="Tet_transcr_reg_TetR-rel_C_sf"/>
</dbReference>
<dbReference type="EMBL" id="QXGH01000018">
    <property type="protein sequence ID" value="RHW26333.1"/>
    <property type="molecule type" value="Genomic_DNA"/>
</dbReference>
<feature type="domain" description="HTH tetR-type" evidence="5">
    <location>
        <begin position="1"/>
        <end position="50"/>
    </location>
</feature>
<dbReference type="SUPFAM" id="SSF46689">
    <property type="entry name" value="Homeodomain-like"/>
    <property type="match status" value="1"/>
</dbReference>
<evidence type="ECO:0000256" key="2">
    <source>
        <dbReference type="ARBA" id="ARBA00023125"/>
    </source>
</evidence>
<keyword evidence="2 4" id="KW-0238">DNA-binding</keyword>
<dbReference type="PANTHER" id="PTHR47506">
    <property type="entry name" value="TRANSCRIPTIONAL REGULATORY PROTEIN"/>
    <property type="match status" value="1"/>
</dbReference>
<proteinExistence type="predicted"/>
<accession>A0A417Y128</accession>
<dbReference type="SUPFAM" id="SSF48498">
    <property type="entry name" value="Tetracyclin repressor-like, C-terminal domain"/>
    <property type="match status" value="1"/>
</dbReference>
<dbReference type="Pfam" id="PF00440">
    <property type="entry name" value="TetR_N"/>
    <property type="match status" value="1"/>
</dbReference>
<dbReference type="Gene3D" id="1.10.357.10">
    <property type="entry name" value="Tetracycline Repressor, domain 2"/>
    <property type="match status" value="1"/>
</dbReference>
<dbReference type="PANTHER" id="PTHR47506:SF1">
    <property type="entry name" value="HTH-TYPE TRANSCRIPTIONAL REGULATOR YJDC"/>
    <property type="match status" value="1"/>
</dbReference>
<feature type="DNA-binding region" description="H-T-H motif" evidence="4">
    <location>
        <begin position="13"/>
        <end position="32"/>
    </location>
</feature>
<reference evidence="6 7" key="1">
    <citation type="submission" date="2018-09" db="EMBL/GenBank/DDBJ databases">
        <title>Genome sequencing of Nocardioides immobilis CCTCC AB 2017083 for comparison to Nocardioides silvaticus.</title>
        <authorList>
            <person name="Li C."/>
            <person name="Wang G."/>
        </authorList>
    </citation>
    <scope>NUCLEOTIDE SEQUENCE [LARGE SCALE GENOMIC DNA]</scope>
    <source>
        <strain evidence="6 7">CCTCC AB 2017083</strain>
    </source>
</reference>
<comment type="caution">
    <text evidence="6">The sequence shown here is derived from an EMBL/GenBank/DDBJ whole genome shotgun (WGS) entry which is preliminary data.</text>
</comment>
<dbReference type="InterPro" id="IPR011075">
    <property type="entry name" value="TetR_C"/>
</dbReference>
<protein>
    <submittedName>
        <fullName evidence="6">TetR/AcrR family transcriptional regulator</fullName>
    </submittedName>
</protein>
<evidence type="ECO:0000313" key="6">
    <source>
        <dbReference type="EMBL" id="RHW26333.1"/>
    </source>
</evidence>
<sequence length="179" mass="19468">MRSFYALGFHGTTVDAILESAEVPKGSFYHHFGSKESFARVVLEQYVQLQLDLIAKWADRDDLSTHGQVEGYFDELVSAFVRSGYERACLAGKFSTELAASSDTFRQQLNGGFARLKAALVAMLALGQERGDIRNDRTADDLATTVLVLLQGGFVVALSEHDGGALESVRTTLAAVMCP</sequence>
<evidence type="ECO:0000256" key="1">
    <source>
        <dbReference type="ARBA" id="ARBA00023015"/>
    </source>
</evidence>
<evidence type="ECO:0000259" key="5">
    <source>
        <dbReference type="PROSITE" id="PS50977"/>
    </source>
</evidence>
<organism evidence="6 7">
    <name type="scientific">Nocardioides immobilis</name>
    <dbReference type="NCBI Taxonomy" id="2049295"/>
    <lineage>
        <taxon>Bacteria</taxon>
        <taxon>Bacillati</taxon>
        <taxon>Actinomycetota</taxon>
        <taxon>Actinomycetes</taxon>
        <taxon>Propionibacteriales</taxon>
        <taxon>Nocardioidaceae</taxon>
        <taxon>Nocardioides</taxon>
    </lineage>
</organism>
<dbReference type="InterPro" id="IPR001647">
    <property type="entry name" value="HTH_TetR"/>
</dbReference>
<evidence type="ECO:0000256" key="3">
    <source>
        <dbReference type="ARBA" id="ARBA00023163"/>
    </source>
</evidence>
<keyword evidence="3" id="KW-0804">Transcription</keyword>
<dbReference type="Proteomes" id="UP000283644">
    <property type="component" value="Unassembled WGS sequence"/>
</dbReference>
<dbReference type="Pfam" id="PF16925">
    <property type="entry name" value="TetR_C_13"/>
    <property type="match status" value="1"/>
</dbReference>
<dbReference type="GO" id="GO:0003677">
    <property type="term" value="F:DNA binding"/>
    <property type="evidence" value="ECO:0007669"/>
    <property type="project" value="UniProtKB-UniRule"/>
</dbReference>
<keyword evidence="7" id="KW-1185">Reference proteome</keyword>
<gene>
    <name evidence="6" type="ORF">D0Z08_15395</name>
</gene>
<dbReference type="InterPro" id="IPR009057">
    <property type="entry name" value="Homeodomain-like_sf"/>
</dbReference>
<name>A0A417Y128_9ACTN</name>
<keyword evidence="1" id="KW-0805">Transcription regulation</keyword>
<evidence type="ECO:0000256" key="4">
    <source>
        <dbReference type="PROSITE-ProRule" id="PRU00335"/>
    </source>
</evidence>
<dbReference type="AlphaFoldDB" id="A0A417Y128"/>
<dbReference type="OrthoDB" id="4541465at2"/>
<dbReference type="PROSITE" id="PS50977">
    <property type="entry name" value="HTH_TETR_2"/>
    <property type="match status" value="1"/>
</dbReference>
<evidence type="ECO:0000313" key="7">
    <source>
        <dbReference type="Proteomes" id="UP000283644"/>
    </source>
</evidence>
<dbReference type="RefSeq" id="WP_118926119.1">
    <property type="nucleotide sequence ID" value="NZ_QXGH01000018.1"/>
</dbReference>